<feature type="compositionally biased region" description="Low complexity" evidence="2">
    <location>
        <begin position="1039"/>
        <end position="1048"/>
    </location>
</feature>
<feature type="compositionally biased region" description="Low complexity" evidence="2">
    <location>
        <begin position="929"/>
        <end position="944"/>
    </location>
</feature>
<dbReference type="PANTHER" id="PTHR10039:SF5">
    <property type="entry name" value="NACHT DOMAIN-CONTAINING PROTEIN"/>
    <property type="match status" value="1"/>
</dbReference>
<proteinExistence type="predicted"/>
<dbReference type="Proteomes" id="UP000245956">
    <property type="component" value="Unassembled WGS sequence"/>
</dbReference>
<organism evidence="5 6">
    <name type="scientific">Purpureocillium lilacinum</name>
    <name type="common">Paecilomyces lilacinus</name>
    <dbReference type="NCBI Taxonomy" id="33203"/>
    <lineage>
        <taxon>Eukaryota</taxon>
        <taxon>Fungi</taxon>
        <taxon>Dikarya</taxon>
        <taxon>Ascomycota</taxon>
        <taxon>Pezizomycotina</taxon>
        <taxon>Sordariomycetes</taxon>
        <taxon>Hypocreomycetidae</taxon>
        <taxon>Hypocreales</taxon>
        <taxon>Ophiocordycipitaceae</taxon>
        <taxon>Purpureocillium</taxon>
    </lineage>
</organism>
<dbReference type="EMBL" id="LCWV01000027">
    <property type="protein sequence ID" value="PWI66181.1"/>
    <property type="molecule type" value="Genomic_DNA"/>
</dbReference>
<dbReference type="InterPro" id="IPR056693">
    <property type="entry name" value="DUF7791"/>
</dbReference>
<evidence type="ECO:0000259" key="4">
    <source>
        <dbReference type="Pfam" id="PF25053"/>
    </source>
</evidence>
<feature type="domain" description="Nephrocystin 3-like N-terminal" evidence="3">
    <location>
        <begin position="338"/>
        <end position="506"/>
    </location>
</feature>
<dbReference type="InterPro" id="IPR056884">
    <property type="entry name" value="NPHP3-like_N"/>
</dbReference>
<gene>
    <name evidence="5" type="ORF">PCL_05399</name>
</gene>
<feature type="compositionally biased region" description="Basic and acidic residues" evidence="2">
    <location>
        <begin position="1001"/>
        <end position="1010"/>
    </location>
</feature>
<feature type="compositionally biased region" description="Basic residues" evidence="2">
    <location>
        <begin position="1025"/>
        <end position="1038"/>
    </location>
</feature>
<feature type="region of interest" description="Disordered" evidence="2">
    <location>
        <begin position="132"/>
        <end position="152"/>
    </location>
</feature>
<feature type="region of interest" description="Disordered" evidence="2">
    <location>
        <begin position="842"/>
        <end position="944"/>
    </location>
</feature>
<feature type="compositionally biased region" description="Basic residues" evidence="2">
    <location>
        <begin position="1139"/>
        <end position="1152"/>
    </location>
</feature>
<protein>
    <recommendedName>
        <fullName evidence="7">NACHT domain-containing protein</fullName>
    </recommendedName>
</protein>
<dbReference type="PANTHER" id="PTHR10039">
    <property type="entry name" value="AMELOGENIN"/>
    <property type="match status" value="1"/>
</dbReference>
<keyword evidence="1" id="KW-0677">Repeat</keyword>
<evidence type="ECO:0000259" key="3">
    <source>
        <dbReference type="Pfam" id="PF24883"/>
    </source>
</evidence>
<evidence type="ECO:0008006" key="7">
    <source>
        <dbReference type="Google" id="ProtNLM"/>
    </source>
</evidence>
<reference evidence="5 6" key="1">
    <citation type="journal article" date="2016" name="Front. Microbiol.">
        <title>Genome and transcriptome sequences reveal the specific parasitism of the nematophagous Purpureocillium lilacinum 36-1.</title>
        <authorList>
            <person name="Xie J."/>
            <person name="Li S."/>
            <person name="Mo C."/>
            <person name="Xiao X."/>
            <person name="Peng D."/>
            <person name="Wang G."/>
            <person name="Xiao Y."/>
        </authorList>
    </citation>
    <scope>NUCLEOTIDE SEQUENCE [LARGE SCALE GENOMIC DNA]</scope>
    <source>
        <strain evidence="5 6">36-1</strain>
    </source>
</reference>
<feature type="region of interest" description="Disordered" evidence="2">
    <location>
        <begin position="967"/>
        <end position="1169"/>
    </location>
</feature>
<name>A0A2U3DVA4_PURLI</name>
<comment type="caution">
    <text evidence="5">The sequence shown here is derived from an EMBL/GenBank/DDBJ whole genome shotgun (WGS) entry which is preliminary data.</text>
</comment>
<dbReference type="Pfam" id="PF24883">
    <property type="entry name" value="NPHP3_N"/>
    <property type="match status" value="1"/>
</dbReference>
<dbReference type="SUPFAM" id="SSF52540">
    <property type="entry name" value="P-loop containing nucleoside triphosphate hydrolases"/>
    <property type="match status" value="1"/>
</dbReference>
<dbReference type="Pfam" id="PF25053">
    <property type="entry name" value="DUF7791"/>
    <property type="match status" value="1"/>
</dbReference>
<evidence type="ECO:0000313" key="5">
    <source>
        <dbReference type="EMBL" id="PWI66181.1"/>
    </source>
</evidence>
<sequence>MNAFMARSPLVVLCPRLLELETAVFLDPSGKSLTPEIDLPKTSLSLLVRRVPLIIPPSKVPWYPSNGMLFFPPPVKDGLQLAGEGIALCKLVIEIHKEGKSSCVKDLEEGIQPWKSVAKKIPSKIFLESRKRSTDGELSPEEVPSKEEAESDDTLTMMNIVKQIHETAEMLQKEVDKLQIEPNQPWESVTKAFNTRIKRAQFRDLEKQLQKHQNHLTFMIITSLPKNFQFLEARLEDGFRETKSIVEAIRQLFANPVESQRQVFQRLGSNLLDRETMLVKSLDFDIWNNRERSISEHEPDTLPWLLGDPPESDGCTPENNARKFLRYDFSKRDGDCASTESIFCIIGKAGSGKSTAMKALCNSSQITDDLIAWADTDHLLVSRFYFSYKGTDLQKSQRGLIRALLYQCLAKQRILIPVTIPQRAELDTPEQLQQYWTLPHLKKAFEDMITHARSVMNLKFCFFIDGLDECSDRANLDSSDGPELGIVAWLMQMARYTHVKFCVSTRPERPFPALLGACPGFKLQERTSHDIRKYAEHHLSSSGERLQPNTKEKLVESIVRKAEGVFLWVVLAVQSLKQGIERCDSQKELFKALDSLPQGLERLYTHILERIEPRYLKEGLRYMLMVRAAGGSMPLSPLAYAAACDVESRDCFEGRGKSDFRGLEDVVRVRIEECCMGLLEVDPPSSSQRAWREVGFLHKSVQDFLETDAVIRMGISPDETWVAEHQLMDGCIDMIGSIKWSSPHKIRHDRWVFGVLPIVRLYLRAARRAMTLGKPARREKHETLYELADDLWQNVDGKSSAEAEGYVHWSTASETRLAPEDARGRERINNAVEFIKFSIVGPVERSQPEGQDHGTSTTTAHGGLDAAKHLKGPLSKDLIIGEPSEMGGKVTHTEREDDKQRGDGIFRGAGGQARPDGDQPVRHPVHGGPAPLSSSSTTPSTKAAPKAQLLVLSNFAAEKFWLEIPSDDDMEATKEGKSGAAEEVQATSDSASIRRGTKSSQESRRSRPRLDVSAPIIAGQDGPARQKRMSRTKRRTKGRSSGSPSSSMVVKEAQPLSGLSQPQQDTADRKQAACAKAGSSSRQQKERSKAPQDLPPPSAANFADHVAPYKQQQGPSPRSASMEVFHDAMTEGVAPTKAKAARRKRRSMHKRPSTAIRPSGVEVRSSTEDHQARYVQDGLAHYEHMYDGKRHGNSQRSCIIL</sequence>
<evidence type="ECO:0000313" key="6">
    <source>
        <dbReference type="Proteomes" id="UP000245956"/>
    </source>
</evidence>
<dbReference type="Gene3D" id="3.40.50.300">
    <property type="entry name" value="P-loop containing nucleotide triphosphate hydrolases"/>
    <property type="match status" value="1"/>
</dbReference>
<evidence type="ECO:0000256" key="1">
    <source>
        <dbReference type="ARBA" id="ARBA00022737"/>
    </source>
</evidence>
<feature type="domain" description="DUF7791" evidence="4">
    <location>
        <begin position="663"/>
        <end position="710"/>
    </location>
</feature>
<dbReference type="InterPro" id="IPR027417">
    <property type="entry name" value="P-loop_NTPase"/>
</dbReference>
<accession>A0A2U3DVA4</accession>
<feature type="compositionally biased region" description="Basic and acidic residues" evidence="2">
    <location>
        <begin position="891"/>
        <end position="904"/>
    </location>
</feature>
<dbReference type="AlphaFoldDB" id="A0A2U3DVA4"/>
<evidence type="ECO:0000256" key="2">
    <source>
        <dbReference type="SAM" id="MobiDB-lite"/>
    </source>
</evidence>
<feature type="compositionally biased region" description="Polar residues" evidence="2">
    <location>
        <begin position="1110"/>
        <end position="1119"/>
    </location>
</feature>